<accession>A0AAW1TH93</accession>
<dbReference type="EMBL" id="JARQZJ010000001">
    <property type="protein sequence ID" value="KAK9869456.1"/>
    <property type="molecule type" value="Genomic_DNA"/>
</dbReference>
<evidence type="ECO:0000313" key="1">
    <source>
        <dbReference type="EMBL" id="KAK9869456.1"/>
    </source>
</evidence>
<comment type="caution">
    <text evidence="1">The sequence shown here is derived from an EMBL/GenBank/DDBJ whole genome shotgun (WGS) entry which is preliminary data.</text>
</comment>
<reference evidence="1 2" key="1">
    <citation type="submission" date="2023-03" db="EMBL/GenBank/DDBJ databases">
        <title>Genome insight into feeding habits of ladybird beetles.</title>
        <authorList>
            <person name="Li H.-S."/>
            <person name="Huang Y.-H."/>
            <person name="Pang H."/>
        </authorList>
    </citation>
    <scope>NUCLEOTIDE SEQUENCE [LARGE SCALE GENOMIC DNA]</scope>
    <source>
        <strain evidence="1">SYSU_2023b</strain>
        <tissue evidence="1">Whole body</tissue>
    </source>
</reference>
<evidence type="ECO:0000313" key="2">
    <source>
        <dbReference type="Proteomes" id="UP001431783"/>
    </source>
</evidence>
<name>A0AAW1TH93_9CUCU</name>
<proteinExistence type="predicted"/>
<protein>
    <submittedName>
        <fullName evidence="1">Uncharacterized protein</fullName>
    </submittedName>
</protein>
<sequence length="159" mass="17425">MPDLHLNGGSFGTLSGECATIRNPVACCFCLETIKFTLLHLSPDIILSRRRIDDIEEQWPSPSNIPEQNEVGPRVDYLNVMRRSGQGTDVDNGTHRRRGALGGGVAYNTTSAITNPTPHPRSIIGVVWVSPASVSCLSNIKLVKYSRGNLFPIRIENVL</sequence>
<dbReference type="Proteomes" id="UP001431783">
    <property type="component" value="Unassembled WGS sequence"/>
</dbReference>
<dbReference type="AlphaFoldDB" id="A0AAW1TH93"/>
<gene>
    <name evidence="1" type="ORF">WA026_003210</name>
</gene>
<keyword evidence="2" id="KW-1185">Reference proteome</keyword>
<organism evidence="1 2">
    <name type="scientific">Henosepilachna vigintioctopunctata</name>
    <dbReference type="NCBI Taxonomy" id="420089"/>
    <lineage>
        <taxon>Eukaryota</taxon>
        <taxon>Metazoa</taxon>
        <taxon>Ecdysozoa</taxon>
        <taxon>Arthropoda</taxon>
        <taxon>Hexapoda</taxon>
        <taxon>Insecta</taxon>
        <taxon>Pterygota</taxon>
        <taxon>Neoptera</taxon>
        <taxon>Endopterygota</taxon>
        <taxon>Coleoptera</taxon>
        <taxon>Polyphaga</taxon>
        <taxon>Cucujiformia</taxon>
        <taxon>Coccinelloidea</taxon>
        <taxon>Coccinellidae</taxon>
        <taxon>Epilachninae</taxon>
        <taxon>Epilachnini</taxon>
        <taxon>Henosepilachna</taxon>
    </lineage>
</organism>